<proteinExistence type="predicted"/>
<accession>A0A3G4ZP96</accession>
<dbReference type="EMBL" id="MK071990">
    <property type="protein sequence ID" value="AYV76710.1"/>
    <property type="molecule type" value="Genomic_DNA"/>
</dbReference>
<name>A0A3G4ZP96_9VIRU</name>
<sequence length="179" mass="20581">MSKYIFSIDVECIGLYGDVFSVGVSIMDETGNEVDNLFLRADHNINNINNNSYHNLFDNIKWIGEHVIPTLGPVNCDDLLDLRDQFWDFYIESKKKYPNMIVVSDCGSPCESGFFRTCILDDLVHRQWLGPYPLHELGTLLLARGKDPIGTYERNNDELPKHNPLCDARQSGRIWIENQ</sequence>
<organism evidence="1">
    <name type="scientific">Terrestrivirus sp</name>
    <dbReference type="NCBI Taxonomy" id="2487775"/>
    <lineage>
        <taxon>Viruses</taxon>
        <taxon>Varidnaviria</taxon>
        <taxon>Bamfordvirae</taxon>
        <taxon>Nucleocytoviricota</taxon>
        <taxon>Megaviricetes</taxon>
        <taxon>Imitervirales</taxon>
        <taxon>Mimiviridae</taxon>
        <taxon>Klosneuvirinae</taxon>
    </lineage>
</organism>
<evidence type="ECO:0000313" key="1">
    <source>
        <dbReference type="EMBL" id="AYV76710.1"/>
    </source>
</evidence>
<reference evidence="1" key="1">
    <citation type="submission" date="2018-10" db="EMBL/GenBank/DDBJ databases">
        <title>Hidden diversity of soil giant viruses.</title>
        <authorList>
            <person name="Schulz F."/>
            <person name="Alteio L."/>
            <person name="Goudeau D."/>
            <person name="Ryan E.M."/>
            <person name="Malmstrom R.R."/>
            <person name="Blanchard J."/>
            <person name="Woyke T."/>
        </authorList>
    </citation>
    <scope>NUCLEOTIDE SEQUENCE</scope>
    <source>
        <strain evidence="1">TEV1</strain>
    </source>
</reference>
<gene>
    <name evidence="1" type="ORF">Terrestrivirus12_13</name>
</gene>
<protein>
    <submittedName>
        <fullName evidence="1">Uncharacterized protein</fullName>
    </submittedName>
</protein>